<gene>
    <name evidence="3" type="ORF">SADUNF_Sadunf09G0016200</name>
</gene>
<evidence type="ECO:0000313" key="4">
    <source>
        <dbReference type="Proteomes" id="UP000657918"/>
    </source>
</evidence>
<accession>A0A835JUE9</accession>
<feature type="compositionally biased region" description="Polar residues" evidence="1">
    <location>
        <begin position="70"/>
        <end position="83"/>
    </location>
</feature>
<reference evidence="3 4" key="1">
    <citation type="submission" date="2020-10" db="EMBL/GenBank/DDBJ databases">
        <title>Plant Genome Project.</title>
        <authorList>
            <person name="Zhang R.-G."/>
        </authorList>
    </citation>
    <scope>NUCLEOTIDE SEQUENCE [LARGE SCALE GENOMIC DNA]</scope>
    <source>
        <strain evidence="3">FAFU-HL-1</strain>
        <tissue evidence="3">Leaf</tissue>
    </source>
</reference>
<evidence type="ECO:0000313" key="3">
    <source>
        <dbReference type="EMBL" id="KAF9675286.1"/>
    </source>
</evidence>
<dbReference type="InterPro" id="IPR008889">
    <property type="entry name" value="VQ"/>
</dbReference>
<feature type="region of interest" description="Disordered" evidence="1">
    <location>
        <begin position="66"/>
        <end position="108"/>
    </location>
</feature>
<organism evidence="3 4">
    <name type="scientific">Salix dunnii</name>
    <dbReference type="NCBI Taxonomy" id="1413687"/>
    <lineage>
        <taxon>Eukaryota</taxon>
        <taxon>Viridiplantae</taxon>
        <taxon>Streptophyta</taxon>
        <taxon>Embryophyta</taxon>
        <taxon>Tracheophyta</taxon>
        <taxon>Spermatophyta</taxon>
        <taxon>Magnoliopsida</taxon>
        <taxon>eudicotyledons</taxon>
        <taxon>Gunneridae</taxon>
        <taxon>Pentapetalae</taxon>
        <taxon>rosids</taxon>
        <taxon>fabids</taxon>
        <taxon>Malpighiales</taxon>
        <taxon>Salicaceae</taxon>
        <taxon>Saliceae</taxon>
        <taxon>Salix</taxon>
    </lineage>
</organism>
<dbReference type="AlphaFoldDB" id="A0A835JUE9"/>
<evidence type="ECO:0000256" key="1">
    <source>
        <dbReference type="SAM" id="MobiDB-lite"/>
    </source>
</evidence>
<evidence type="ECO:0000259" key="2">
    <source>
        <dbReference type="Pfam" id="PF05678"/>
    </source>
</evidence>
<comment type="caution">
    <text evidence="3">The sequence shown here is derived from an EMBL/GenBank/DDBJ whole genome shotgun (WGS) entry which is preliminary data.</text>
</comment>
<feature type="region of interest" description="Disordered" evidence="1">
    <location>
        <begin position="155"/>
        <end position="186"/>
    </location>
</feature>
<feature type="compositionally biased region" description="Basic and acidic residues" evidence="1">
    <location>
        <begin position="84"/>
        <end position="95"/>
    </location>
</feature>
<dbReference type="PANTHER" id="PTHR34268:SF8">
    <property type="entry name" value="FAE DOMAIN-CONTAINING PROTEIN"/>
    <property type="match status" value="1"/>
</dbReference>
<protein>
    <recommendedName>
        <fullName evidence="2">VQ domain-containing protein</fullName>
    </recommendedName>
</protein>
<feature type="domain" description="VQ" evidence="2">
    <location>
        <begin position="126"/>
        <end position="150"/>
    </location>
</feature>
<dbReference type="OrthoDB" id="693437at2759"/>
<dbReference type="Proteomes" id="UP000657918">
    <property type="component" value="Unassembled WGS sequence"/>
</dbReference>
<proteinExistence type="predicted"/>
<name>A0A835JUE9_9ROSI</name>
<keyword evidence="4" id="KW-1185">Reference proteome</keyword>
<dbReference type="Pfam" id="PF05678">
    <property type="entry name" value="VQ"/>
    <property type="match status" value="1"/>
</dbReference>
<dbReference type="EMBL" id="JADGMS010000009">
    <property type="protein sequence ID" value="KAF9675286.1"/>
    <property type="molecule type" value="Genomic_DNA"/>
</dbReference>
<dbReference type="PANTHER" id="PTHR34268">
    <property type="entry name" value="OS01G0321850 PROTEIN"/>
    <property type="match status" value="1"/>
</dbReference>
<sequence>MESSSGDVLLKVGVFVLVQALVYLILSKSSNVFPKKNERRSSSFKTARSVSIRRILAVLQDLPAGGELSPDSSKSMQMQSPTVEKSRDGRPHSSDPKPSPPSKLGMHRDSHVISKLVKPKVRIIHIFAPEIIKTDAADFRELVQRLTGQPCESKGMIRKKAGSSGTADKRKNTAGSSICESNKKPMHQSLPELGLPSLIKSEKLKVEGGANKMWGGECSSSNCNFLDGFGDLNGFIHDLSDNFPLTTPNAQSYHEMDVYEDIYTTF</sequence>